<accession>A0A7X1KYW9</accession>
<evidence type="ECO:0000259" key="1">
    <source>
        <dbReference type="PROSITE" id="PS50995"/>
    </source>
</evidence>
<dbReference type="SMART" id="SM00347">
    <property type="entry name" value="HTH_MARR"/>
    <property type="match status" value="1"/>
</dbReference>
<dbReference type="InterPro" id="IPR036390">
    <property type="entry name" value="WH_DNA-bd_sf"/>
</dbReference>
<dbReference type="InterPro" id="IPR039422">
    <property type="entry name" value="MarR/SlyA-like"/>
</dbReference>
<protein>
    <submittedName>
        <fullName evidence="2">MarR family transcriptional regulator</fullName>
    </submittedName>
</protein>
<dbReference type="PROSITE" id="PS50995">
    <property type="entry name" value="HTH_MARR_2"/>
    <property type="match status" value="1"/>
</dbReference>
<evidence type="ECO:0000313" key="2">
    <source>
        <dbReference type="EMBL" id="MBC2691988.1"/>
    </source>
</evidence>
<reference evidence="2 3" key="1">
    <citation type="submission" date="2020-08" db="EMBL/GenBank/DDBJ databases">
        <title>Pseudomonas sp. nov.</title>
        <authorList>
            <person name="Gieschler S."/>
            <person name="Fiedler G."/>
            <person name="Brinks E."/>
            <person name="Boehnlein C."/>
            <person name="Franz C.M.A.P."/>
            <person name="Kabisch J."/>
        </authorList>
    </citation>
    <scope>NUCLEOTIDE SEQUENCE [LARGE SCALE GENOMIC DNA]</scope>
    <source>
        <strain evidence="2 3">MBT-1</strain>
    </source>
</reference>
<dbReference type="InterPro" id="IPR000835">
    <property type="entry name" value="HTH_MarR-typ"/>
</dbReference>
<dbReference type="GO" id="GO:0003700">
    <property type="term" value="F:DNA-binding transcription factor activity"/>
    <property type="evidence" value="ECO:0007669"/>
    <property type="project" value="InterPro"/>
</dbReference>
<dbReference type="GO" id="GO:0006950">
    <property type="term" value="P:response to stress"/>
    <property type="evidence" value="ECO:0007669"/>
    <property type="project" value="TreeGrafter"/>
</dbReference>
<dbReference type="SUPFAM" id="SSF46785">
    <property type="entry name" value="Winged helix' DNA-binding domain"/>
    <property type="match status" value="1"/>
</dbReference>
<organism evidence="2 3">
    <name type="scientific">Pseudomonas kielensis</name>
    <dbReference type="NCBI Taxonomy" id="2762577"/>
    <lineage>
        <taxon>Bacteria</taxon>
        <taxon>Pseudomonadati</taxon>
        <taxon>Pseudomonadota</taxon>
        <taxon>Gammaproteobacteria</taxon>
        <taxon>Pseudomonadales</taxon>
        <taxon>Pseudomonadaceae</taxon>
        <taxon>Pseudomonas</taxon>
    </lineage>
</organism>
<dbReference type="AlphaFoldDB" id="A0A7X1KYW9"/>
<comment type="caution">
    <text evidence="2">The sequence shown here is derived from an EMBL/GenBank/DDBJ whole genome shotgun (WGS) entry which is preliminary data.</text>
</comment>
<dbReference type="Proteomes" id="UP000526003">
    <property type="component" value="Unassembled WGS sequence"/>
</dbReference>
<dbReference type="InterPro" id="IPR036388">
    <property type="entry name" value="WH-like_DNA-bd_sf"/>
</dbReference>
<gene>
    <name evidence="2" type="ORF">H7995_19535</name>
</gene>
<dbReference type="PANTHER" id="PTHR33164:SF43">
    <property type="entry name" value="HTH-TYPE TRANSCRIPTIONAL REPRESSOR YETL"/>
    <property type="match status" value="1"/>
</dbReference>
<dbReference type="PANTHER" id="PTHR33164">
    <property type="entry name" value="TRANSCRIPTIONAL REGULATOR, MARR FAMILY"/>
    <property type="match status" value="1"/>
</dbReference>
<dbReference type="Gene3D" id="1.10.10.10">
    <property type="entry name" value="Winged helix-like DNA-binding domain superfamily/Winged helix DNA-binding domain"/>
    <property type="match status" value="1"/>
</dbReference>
<dbReference type="EMBL" id="JACMYG010000023">
    <property type="protein sequence ID" value="MBC2691988.1"/>
    <property type="molecule type" value="Genomic_DNA"/>
</dbReference>
<feature type="domain" description="HTH marR-type" evidence="1">
    <location>
        <begin position="22"/>
        <end position="172"/>
    </location>
</feature>
<proteinExistence type="predicted"/>
<dbReference type="PRINTS" id="PR00598">
    <property type="entry name" value="HTHMARR"/>
</dbReference>
<evidence type="ECO:0000313" key="3">
    <source>
        <dbReference type="Proteomes" id="UP000526003"/>
    </source>
</evidence>
<dbReference type="Pfam" id="PF01047">
    <property type="entry name" value="MarR"/>
    <property type="match status" value="1"/>
</dbReference>
<dbReference type="RefSeq" id="WP_178117360.1">
    <property type="nucleotide sequence ID" value="NZ_CP090311.1"/>
</dbReference>
<name>A0A7X1KYW9_9PSED</name>
<sequence>MSIDLLRRQDKLRLMNILESKHHVMLSELAHAAPEQRDSVKLCFELLSAATAINRACAVRLARHSLSEGRFVILLTLKQAGGRLSPLELATRLSITTGTVTGLLDGLQRDGFIKRKPDPVDRRKLIILLTAPGREVVDEAFTAHTEWITAIVQGLSQELRDTLSEAIHAISASQALAAEGQAQGS</sequence>
<keyword evidence="3" id="KW-1185">Reference proteome</keyword>